<organism evidence="2 3">
    <name type="scientific">Dipteronia sinensis</name>
    <dbReference type="NCBI Taxonomy" id="43782"/>
    <lineage>
        <taxon>Eukaryota</taxon>
        <taxon>Viridiplantae</taxon>
        <taxon>Streptophyta</taxon>
        <taxon>Embryophyta</taxon>
        <taxon>Tracheophyta</taxon>
        <taxon>Spermatophyta</taxon>
        <taxon>Magnoliopsida</taxon>
        <taxon>eudicotyledons</taxon>
        <taxon>Gunneridae</taxon>
        <taxon>Pentapetalae</taxon>
        <taxon>rosids</taxon>
        <taxon>malvids</taxon>
        <taxon>Sapindales</taxon>
        <taxon>Sapindaceae</taxon>
        <taxon>Hippocastanoideae</taxon>
        <taxon>Acereae</taxon>
        <taxon>Dipteronia</taxon>
    </lineage>
</organism>
<dbReference type="Proteomes" id="UP001281410">
    <property type="component" value="Unassembled WGS sequence"/>
</dbReference>
<dbReference type="AlphaFoldDB" id="A0AAE0A1E6"/>
<feature type="compositionally biased region" description="Polar residues" evidence="1">
    <location>
        <begin position="8"/>
        <end position="20"/>
    </location>
</feature>
<name>A0AAE0A1E6_9ROSI</name>
<feature type="region of interest" description="Disordered" evidence="1">
    <location>
        <begin position="1"/>
        <end position="27"/>
    </location>
</feature>
<reference evidence="2" key="1">
    <citation type="journal article" date="2023" name="Plant J.">
        <title>Genome sequences and population genomics provide insights into the demographic history, inbreeding, and mutation load of two 'living fossil' tree species of Dipteronia.</title>
        <authorList>
            <person name="Feng Y."/>
            <person name="Comes H.P."/>
            <person name="Chen J."/>
            <person name="Zhu S."/>
            <person name="Lu R."/>
            <person name="Zhang X."/>
            <person name="Li P."/>
            <person name="Qiu J."/>
            <person name="Olsen K.M."/>
            <person name="Qiu Y."/>
        </authorList>
    </citation>
    <scope>NUCLEOTIDE SEQUENCE</scope>
    <source>
        <strain evidence="2">NBL</strain>
    </source>
</reference>
<comment type="caution">
    <text evidence="2">The sequence shown here is derived from an EMBL/GenBank/DDBJ whole genome shotgun (WGS) entry which is preliminary data.</text>
</comment>
<keyword evidence="3" id="KW-1185">Reference proteome</keyword>
<dbReference type="EMBL" id="JANJYJ010000007">
    <property type="protein sequence ID" value="KAK3198725.1"/>
    <property type="molecule type" value="Genomic_DNA"/>
</dbReference>
<evidence type="ECO:0000256" key="1">
    <source>
        <dbReference type="SAM" id="MobiDB-lite"/>
    </source>
</evidence>
<evidence type="ECO:0000313" key="3">
    <source>
        <dbReference type="Proteomes" id="UP001281410"/>
    </source>
</evidence>
<protein>
    <submittedName>
        <fullName evidence="2">Uncharacterized protein</fullName>
    </submittedName>
</protein>
<gene>
    <name evidence="2" type="ORF">Dsin_022140</name>
</gene>
<evidence type="ECO:0000313" key="2">
    <source>
        <dbReference type="EMBL" id="KAK3198725.1"/>
    </source>
</evidence>
<sequence>MTRRVGTLSPSHNPTRNRSISSEKREAVEQTRVQLTSAAYVHLKHAEVSKYTRNLSLASLAILLSGPAGLVLLQIQSKYGIGNKEPSFKRSPLESTLERTFWLFGFIFNLSSKGTLRKQGSGVDKSSRGMEDSCHPRKLCRNASVSSNMDNIISQSNSLNNPETLFLLRSQIYLELIHWMVKLADSYHCGPADFLFTLVVIARASATYSRKWGLVASCEFAEEAQGWKWFSCCQ</sequence>
<accession>A0AAE0A1E6</accession>
<proteinExistence type="predicted"/>